<dbReference type="Pfam" id="PF00440">
    <property type="entry name" value="TetR_N"/>
    <property type="match status" value="1"/>
</dbReference>
<evidence type="ECO:0000313" key="4">
    <source>
        <dbReference type="EMBL" id="AZR06948.1"/>
    </source>
</evidence>
<dbReference type="PANTHER" id="PTHR30055">
    <property type="entry name" value="HTH-TYPE TRANSCRIPTIONAL REGULATOR RUTR"/>
    <property type="match status" value="1"/>
</dbReference>
<dbReference type="InterPro" id="IPR050109">
    <property type="entry name" value="HTH-type_TetR-like_transc_reg"/>
</dbReference>
<evidence type="ECO:0000256" key="2">
    <source>
        <dbReference type="PROSITE-ProRule" id="PRU00335"/>
    </source>
</evidence>
<dbReference type="PROSITE" id="PS50977">
    <property type="entry name" value="HTH_TETR_2"/>
    <property type="match status" value="1"/>
</dbReference>
<protein>
    <submittedName>
        <fullName evidence="4">TetR/AcrR family transcriptional regulator</fullName>
    </submittedName>
</protein>
<dbReference type="SUPFAM" id="SSF46689">
    <property type="entry name" value="Homeodomain-like"/>
    <property type="match status" value="1"/>
</dbReference>
<dbReference type="GO" id="GO:0003700">
    <property type="term" value="F:DNA-binding transcription factor activity"/>
    <property type="evidence" value="ECO:0007669"/>
    <property type="project" value="TreeGrafter"/>
</dbReference>
<keyword evidence="1 2" id="KW-0238">DNA-binding</keyword>
<accession>A0A3S9QLW9</accession>
<dbReference type="Proteomes" id="UP000275951">
    <property type="component" value="Chromosome"/>
</dbReference>
<organism evidence="4 5">
    <name type="scientific">Trueperella pyogenes</name>
    <dbReference type="NCBI Taxonomy" id="1661"/>
    <lineage>
        <taxon>Bacteria</taxon>
        <taxon>Bacillati</taxon>
        <taxon>Actinomycetota</taxon>
        <taxon>Actinomycetes</taxon>
        <taxon>Actinomycetales</taxon>
        <taxon>Actinomycetaceae</taxon>
        <taxon>Trueperella</taxon>
    </lineage>
</organism>
<evidence type="ECO:0000313" key="5">
    <source>
        <dbReference type="Proteomes" id="UP000275951"/>
    </source>
</evidence>
<feature type="domain" description="HTH tetR-type" evidence="3">
    <location>
        <begin position="6"/>
        <end position="66"/>
    </location>
</feature>
<dbReference type="RefSeq" id="WP_039661649.1">
    <property type="nucleotide sequence ID" value="NZ_CP029001.1"/>
</dbReference>
<dbReference type="PANTHER" id="PTHR30055:SF226">
    <property type="entry name" value="HTH-TYPE TRANSCRIPTIONAL REGULATOR PKSA"/>
    <property type="match status" value="1"/>
</dbReference>
<dbReference type="EMBL" id="CP033905">
    <property type="protein sequence ID" value="AZR06948.1"/>
    <property type="molecule type" value="Genomic_DNA"/>
</dbReference>
<proteinExistence type="predicted"/>
<name>A0A3S9QLW9_9ACTO</name>
<dbReference type="GO" id="GO:0000976">
    <property type="term" value="F:transcription cis-regulatory region binding"/>
    <property type="evidence" value="ECO:0007669"/>
    <property type="project" value="TreeGrafter"/>
</dbReference>
<feature type="DNA-binding region" description="H-T-H motif" evidence="2">
    <location>
        <begin position="29"/>
        <end position="48"/>
    </location>
</feature>
<dbReference type="AlphaFoldDB" id="A0A3S9QLW9"/>
<dbReference type="Gene3D" id="1.10.357.10">
    <property type="entry name" value="Tetracycline Repressor, domain 2"/>
    <property type="match status" value="1"/>
</dbReference>
<reference evidence="4 5" key="1">
    <citation type="submission" date="2018-11" db="EMBL/GenBank/DDBJ databases">
        <title>Multidrug-resistant genes are associated with an 42-kb island TGI1 carrying a complex class 1 integron in a Trueperella pyogenes.</title>
        <authorList>
            <person name="Dong W."/>
        </authorList>
    </citation>
    <scope>NUCLEOTIDE SEQUENCE [LARGE SCALE GENOMIC DNA]</scope>
    <source>
        <strain evidence="4 5">TP4</strain>
    </source>
</reference>
<evidence type="ECO:0000259" key="3">
    <source>
        <dbReference type="PROSITE" id="PS50977"/>
    </source>
</evidence>
<dbReference type="InterPro" id="IPR009057">
    <property type="entry name" value="Homeodomain-like_sf"/>
</dbReference>
<dbReference type="PRINTS" id="PR00455">
    <property type="entry name" value="HTHTETR"/>
</dbReference>
<dbReference type="InterPro" id="IPR001647">
    <property type="entry name" value="HTH_TetR"/>
</dbReference>
<sequence>MQVLKEEVRERILAAAIQVFYEKDFRSARMQDIANLAGVSASLLYSYFKNKEKLFEDVASSHLFDFDQIAREEESICTGTPFDRYKLAAEEPLLDMLAHHKLLVILIDKSQGTAYEHTKADFIESIERHIRHMTNRGTSSQYPDLLAHVLASNFVESLMEVARHYSNEDEARNMLALLAQCYYEGVNSL</sequence>
<gene>
    <name evidence="4" type="ORF">EBQ10_06325</name>
</gene>
<evidence type="ECO:0000256" key="1">
    <source>
        <dbReference type="ARBA" id="ARBA00023125"/>
    </source>
</evidence>